<dbReference type="EMBL" id="JBCLYO010000002">
    <property type="protein sequence ID" value="KAL0092772.1"/>
    <property type="molecule type" value="Genomic_DNA"/>
</dbReference>
<proteinExistence type="predicted"/>
<name>A0ABR3B9P6_PHYBL</name>
<dbReference type="Proteomes" id="UP001448207">
    <property type="component" value="Unassembled WGS sequence"/>
</dbReference>
<gene>
    <name evidence="1" type="ORF">J3Q64DRAFT_1695275</name>
</gene>
<comment type="caution">
    <text evidence="1">The sequence shown here is derived from an EMBL/GenBank/DDBJ whole genome shotgun (WGS) entry which is preliminary data.</text>
</comment>
<organism evidence="1 2">
    <name type="scientific">Phycomyces blakesleeanus</name>
    <dbReference type="NCBI Taxonomy" id="4837"/>
    <lineage>
        <taxon>Eukaryota</taxon>
        <taxon>Fungi</taxon>
        <taxon>Fungi incertae sedis</taxon>
        <taxon>Mucoromycota</taxon>
        <taxon>Mucoromycotina</taxon>
        <taxon>Mucoromycetes</taxon>
        <taxon>Mucorales</taxon>
        <taxon>Phycomycetaceae</taxon>
        <taxon>Phycomyces</taxon>
    </lineage>
</organism>
<keyword evidence="2" id="KW-1185">Reference proteome</keyword>
<protein>
    <submittedName>
        <fullName evidence="1">Uncharacterized protein</fullName>
    </submittedName>
</protein>
<evidence type="ECO:0000313" key="1">
    <source>
        <dbReference type="EMBL" id="KAL0092772.1"/>
    </source>
</evidence>
<accession>A0ABR3B9P6</accession>
<sequence>MYKQITRKMALITSRTSRSNARNSLTQVAVGRVEQHLIVPAVTQEQCMTEMSTCLDNMGAMLGSLYNRFSQFIDIQRRNTETVGAIAMSLASTSRQVLSAVTPSAAPSFDQMSEEETKVAVLVNMLNLME</sequence>
<reference evidence="1 2" key="1">
    <citation type="submission" date="2024-04" db="EMBL/GenBank/DDBJ databases">
        <title>Symmetric and asymmetric DNA N6-adenine methylation regulates different biological responses in Mucorales.</title>
        <authorList>
            <consortium name="Lawrence Berkeley National Laboratory"/>
            <person name="Lax C."/>
            <person name="Mondo S.J."/>
            <person name="Osorio-Concepcion M."/>
            <person name="Muszewska A."/>
            <person name="Corrochano-Luque M."/>
            <person name="Gutierrez G."/>
            <person name="Riley R."/>
            <person name="Lipzen A."/>
            <person name="Guo J."/>
            <person name="Hundley H."/>
            <person name="Amirebrahimi M."/>
            <person name="Ng V."/>
            <person name="Lorenzo-Gutierrez D."/>
            <person name="Binder U."/>
            <person name="Yang J."/>
            <person name="Song Y."/>
            <person name="Canovas D."/>
            <person name="Navarro E."/>
            <person name="Freitag M."/>
            <person name="Gabaldon T."/>
            <person name="Grigoriev I.V."/>
            <person name="Corrochano L.M."/>
            <person name="Nicolas F.E."/>
            <person name="Garre V."/>
        </authorList>
    </citation>
    <scope>NUCLEOTIDE SEQUENCE [LARGE SCALE GENOMIC DNA]</scope>
    <source>
        <strain evidence="1 2">L51</strain>
    </source>
</reference>
<evidence type="ECO:0000313" key="2">
    <source>
        <dbReference type="Proteomes" id="UP001448207"/>
    </source>
</evidence>